<keyword evidence="6 13" id="KW-1133">Transmembrane helix</keyword>
<comment type="subcellular location">
    <subcellularLocation>
        <location evidence="1">Membrane</location>
        <topology evidence="1">Multi-pass membrane protein</topology>
    </subcellularLocation>
</comment>
<keyword evidence="8 12" id="KW-0406">Ion transport</keyword>
<keyword evidence="5 12" id="KW-0812">Transmembrane</keyword>
<evidence type="ECO:0000256" key="1">
    <source>
        <dbReference type="ARBA" id="ARBA00004141"/>
    </source>
</evidence>
<keyword evidence="7" id="KW-0915">Sodium</keyword>
<name>A0A821W3X2_9NEOP</name>
<evidence type="ECO:0000256" key="11">
    <source>
        <dbReference type="ARBA" id="ARBA00023303"/>
    </source>
</evidence>
<feature type="transmembrane region" description="Helical" evidence="13">
    <location>
        <begin position="29"/>
        <end position="49"/>
    </location>
</feature>
<evidence type="ECO:0000256" key="12">
    <source>
        <dbReference type="RuleBase" id="RU000679"/>
    </source>
</evidence>
<dbReference type="Gene3D" id="1.10.287.770">
    <property type="entry name" value="YojJ-like"/>
    <property type="match status" value="1"/>
</dbReference>
<comment type="caution">
    <text evidence="14">The sequence shown here is derived from an EMBL/GenBank/DDBJ whole genome shotgun (WGS) entry which is preliminary data.</text>
</comment>
<evidence type="ECO:0000256" key="7">
    <source>
        <dbReference type="ARBA" id="ARBA00023053"/>
    </source>
</evidence>
<reference evidence="14" key="1">
    <citation type="submission" date="2021-02" db="EMBL/GenBank/DDBJ databases">
        <authorList>
            <person name="Steward A R."/>
        </authorList>
    </citation>
    <scope>NUCLEOTIDE SEQUENCE</scope>
</reference>
<dbReference type="InterPro" id="IPR001873">
    <property type="entry name" value="ENaC"/>
</dbReference>
<keyword evidence="15" id="KW-1185">Reference proteome</keyword>
<evidence type="ECO:0000256" key="5">
    <source>
        <dbReference type="ARBA" id="ARBA00022692"/>
    </source>
</evidence>
<evidence type="ECO:0000256" key="3">
    <source>
        <dbReference type="ARBA" id="ARBA00022448"/>
    </source>
</evidence>
<dbReference type="Proteomes" id="UP000663880">
    <property type="component" value="Unassembled WGS sequence"/>
</dbReference>
<keyword evidence="4 12" id="KW-0894">Sodium channel</keyword>
<keyword evidence="3 12" id="KW-0813">Transport</keyword>
<dbReference type="Gene3D" id="2.60.470.10">
    <property type="entry name" value="Acid-sensing ion channels like domains"/>
    <property type="match status" value="1"/>
</dbReference>
<evidence type="ECO:0000256" key="2">
    <source>
        <dbReference type="ARBA" id="ARBA00007193"/>
    </source>
</evidence>
<keyword evidence="9 13" id="KW-0472">Membrane</keyword>
<evidence type="ECO:0000256" key="13">
    <source>
        <dbReference type="SAM" id="Phobius"/>
    </source>
</evidence>
<proteinExistence type="inferred from homology"/>
<dbReference type="PRINTS" id="PR01078">
    <property type="entry name" value="AMINACHANNEL"/>
</dbReference>
<dbReference type="EMBL" id="CAJOBZ010000052">
    <property type="protein sequence ID" value="CAF4918097.1"/>
    <property type="molecule type" value="Genomic_DNA"/>
</dbReference>
<keyword evidence="10 12" id="KW-0739">Sodium transport</keyword>
<dbReference type="GO" id="GO:0015280">
    <property type="term" value="F:ligand-gated sodium channel activity"/>
    <property type="evidence" value="ECO:0007669"/>
    <property type="project" value="TreeGrafter"/>
</dbReference>
<evidence type="ECO:0000256" key="10">
    <source>
        <dbReference type="ARBA" id="ARBA00023201"/>
    </source>
</evidence>
<accession>A0A821W3X2</accession>
<dbReference type="GO" id="GO:0005886">
    <property type="term" value="C:plasma membrane"/>
    <property type="evidence" value="ECO:0007669"/>
    <property type="project" value="TreeGrafter"/>
</dbReference>
<evidence type="ECO:0000256" key="9">
    <source>
        <dbReference type="ARBA" id="ARBA00023136"/>
    </source>
</evidence>
<keyword evidence="11 12" id="KW-0407">Ion channel</keyword>
<evidence type="ECO:0008006" key="16">
    <source>
        <dbReference type="Google" id="ProtNLM"/>
    </source>
</evidence>
<protein>
    <recommendedName>
        <fullName evidence="16">Sodium channel protein Nach</fullName>
    </recommendedName>
</protein>
<dbReference type="OrthoDB" id="5874059at2759"/>
<gene>
    <name evidence="14" type="ORF">PMACD_LOCUS12773</name>
</gene>
<evidence type="ECO:0000313" key="15">
    <source>
        <dbReference type="Proteomes" id="UP000663880"/>
    </source>
</evidence>
<evidence type="ECO:0000256" key="4">
    <source>
        <dbReference type="ARBA" id="ARBA00022461"/>
    </source>
</evidence>
<dbReference type="PANTHER" id="PTHR11690:SF237">
    <property type="entry name" value="PICKPOCKET 16-RELATED"/>
    <property type="match status" value="1"/>
</dbReference>
<comment type="similarity">
    <text evidence="2 12">Belongs to the amiloride-sensitive sodium channel (TC 1.A.6) family.</text>
</comment>
<evidence type="ECO:0000313" key="14">
    <source>
        <dbReference type="EMBL" id="CAF4918097.1"/>
    </source>
</evidence>
<evidence type="ECO:0000256" key="8">
    <source>
        <dbReference type="ARBA" id="ARBA00023065"/>
    </source>
</evidence>
<evidence type="ECO:0000256" key="6">
    <source>
        <dbReference type="ARBA" id="ARBA00022989"/>
    </source>
</evidence>
<organism evidence="14 15">
    <name type="scientific">Pieris macdunnoughi</name>
    <dbReference type="NCBI Taxonomy" id="345717"/>
    <lineage>
        <taxon>Eukaryota</taxon>
        <taxon>Metazoa</taxon>
        <taxon>Ecdysozoa</taxon>
        <taxon>Arthropoda</taxon>
        <taxon>Hexapoda</taxon>
        <taxon>Insecta</taxon>
        <taxon>Pterygota</taxon>
        <taxon>Neoptera</taxon>
        <taxon>Endopterygota</taxon>
        <taxon>Lepidoptera</taxon>
        <taxon>Glossata</taxon>
        <taxon>Ditrysia</taxon>
        <taxon>Papilionoidea</taxon>
        <taxon>Pieridae</taxon>
        <taxon>Pierinae</taxon>
        <taxon>Pieris</taxon>
    </lineage>
</organism>
<dbReference type="AlphaFoldDB" id="A0A821W3X2"/>
<sequence length="479" mass="54907">MKKVKTPPILDNLTIHGLKKLSSKERSHALWKVIMFVNLIVTIIYLVVIRNGYHGQRIMTRINANCKINQVPFPAVSICNNNLVSNKRSQNIQNILKSSNVSGTDIELFLQSLPNLVDYQNSNGRASDFDHVLGVLKEHYFNIETIMDEVHQRCEDLLLYCSFNRKPASCTDMFRLVKTFEGHCCTFNYFALNDDSIDEVLPDMDHEHYEDTESDHQHSEIIITAESGRGSGLLVVFTVEPSDYPPWALSSSYGAKVLINDPNDYPEYSLIYKRVYTEISLDIKVQPCVFEAEDSLRSIPKAYRGCAFHDEIELKHTDRYSSETCATECKMRSYLTYCGCVPYKYPQEATTRICEFKDLRCLNNLRAKKLSGERCDPLCYLECRDKHYRVTSDIMPLVADLYPDEVMNNRNASELSALQVYFNRPTCNCYKQMLLMDFTSFIATYGGIFSLSFGASLLTLIEVVFLTLNTIVYYSCKSV</sequence>
<dbReference type="PANTHER" id="PTHR11690">
    <property type="entry name" value="AMILORIDE-SENSITIVE SODIUM CHANNEL-RELATED"/>
    <property type="match status" value="1"/>
</dbReference>
<dbReference type="Pfam" id="PF00858">
    <property type="entry name" value="ASC"/>
    <property type="match status" value="1"/>
</dbReference>